<name>A0A1G9XVC9_9FIRM</name>
<organism evidence="1 2">
    <name type="scientific">Acetanaerobacterium elongatum</name>
    <dbReference type="NCBI Taxonomy" id="258515"/>
    <lineage>
        <taxon>Bacteria</taxon>
        <taxon>Bacillati</taxon>
        <taxon>Bacillota</taxon>
        <taxon>Clostridia</taxon>
        <taxon>Eubacteriales</taxon>
        <taxon>Oscillospiraceae</taxon>
        <taxon>Acetanaerobacterium</taxon>
    </lineage>
</organism>
<dbReference type="RefSeq" id="WP_162840315.1">
    <property type="nucleotide sequence ID" value="NZ_FNID01000009.1"/>
</dbReference>
<dbReference type="AlphaFoldDB" id="A0A1G9XVC9"/>
<dbReference type="Proteomes" id="UP000199182">
    <property type="component" value="Unassembled WGS sequence"/>
</dbReference>
<reference evidence="1 2" key="1">
    <citation type="submission" date="2016-10" db="EMBL/GenBank/DDBJ databases">
        <authorList>
            <person name="de Groot N.N."/>
        </authorList>
    </citation>
    <scope>NUCLEOTIDE SEQUENCE [LARGE SCALE GENOMIC DNA]</scope>
    <source>
        <strain evidence="1 2">CGMCC 1.5012</strain>
    </source>
</reference>
<evidence type="ECO:0000313" key="1">
    <source>
        <dbReference type="EMBL" id="SDN00757.1"/>
    </source>
</evidence>
<dbReference type="EMBL" id="FNID01000009">
    <property type="protein sequence ID" value="SDN00757.1"/>
    <property type="molecule type" value="Genomic_DNA"/>
</dbReference>
<sequence length="50" mass="5817">MTNEEMLNQVAEMLKEHTRRIEIKIENEVTKRIDALFDGYKPTHGKVMGA</sequence>
<proteinExistence type="predicted"/>
<protein>
    <submittedName>
        <fullName evidence="1">Uncharacterized protein</fullName>
    </submittedName>
</protein>
<gene>
    <name evidence="1" type="ORF">SAMN05192585_10958</name>
</gene>
<keyword evidence="2" id="KW-1185">Reference proteome</keyword>
<evidence type="ECO:0000313" key="2">
    <source>
        <dbReference type="Proteomes" id="UP000199182"/>
    </source>
</evidence>
<accession>A0A1G9XVC9</accession>